<dbReference type="RefSeq" id="WP_243802095.1">
    <property type="nucleotide sequence ID" value="NZ_CP094669.1"/>
</dbReference>
<evidence type="ECO:0000313" key="2">
    <source>
        <dbReference type="Proteomes" id="UP000831113"/>
    </source>
</evidence>
<name>A0ABY4D9T7_9BACT</name>
<dbReference type="EMBL" id="CP094669">
    <property type="protein sequence ID" value="UOG76853.1"/>
    <property type="molecule type" value="Genomic_DNA"/>
</dbReference>
<evidence type="ECO:0000313" key="1">
    <source>
        <dbReference type="EMBL" id="UOG76853.1"/>
    </source>
</evidence>
<keyword evidence="2" id="KW-1185">Reference proteome</keyword>
<accession>A0ABY4D9T7</accession>
<reference evidence="1 2" key="1">
    <citation type="submission" date="2022-03" db="EMBL/GenBank/DDBJ databases">
        <title>Hymenobactersp. isolated from the air.</title>
        <authorList>
            <person name="Won M."/>
            <person name="Kwon S.-W."/>
        </authorList>
    </citation>
    <scope>NUCLEOTIDE SEQUENCE [LARGE SCALE GENOMIC DNA]</scope>
    <source>
        <strain evidence="1 2">KACC 21982</strain>
    </source>
</reference>
<protein>
    <submittedName>
        <fullName evidence="1">Uncharacterized protein</fullName>
    </submittedName>
</protein>
<gene>
    <name evidence="1" type="ORF">MTX78_09690</name>
</gene>
<proteinExistence type="predicted"/>
<sequence>MEEFYLSKVLSTAQIQECFRDAMPSLTVFEWAMMIGDQEPMEFDSADPMHIFFEASTSEVPQFPQHVALYRTPNEDWEARSLWLGQKLSATYGMAVLVPFTHPAQPHYPYYDIVFQDGSPYLADDSETEFGEPDAKPVQILEVYALPEVHFDTCGNLRNTP</sequence>
<dbReference type="Proteomes" id="UP000831113">
    <property type="component" value="Chromosome"/>
</dbReference>
<organism evidence="1 2">
    <name type="scientific">Hymenobacter tibetensis</name>
    <dbReference type="NCBI Taxonomy" id="497967"/>
    <lineage>
        <taxon>Bacteria</taxon>
        <taxon>Pseudomonadati</taxon>
        <taxon>Bacteroidota</taxon>
        <taxon>Cytophagia</taxon>
        <taxon>Cytophagales</taxon>
        <taxon>Hymenobacteraceae</taxon>
        <taxon>Hymenobacter</taxon>
    </lineage>
</organism>